<organism evidence="2 3">
    <name type="scientific">Hymenobacter lapidarius</name>
    <dbReference type="NCBI Taxonomy" id="1908237"/>
    <lineage>
        <taxon>Bacteria</taxon>
        <taxon>Pseudomonadati</taxon>
        <taxon>Bacteroidota</taxon>
        <taxon>Cytophagia</taxon>
        <taxon>Cytophagales</taxon>
        <taxon>Hymenobacteraceae</taxon>
        <taxon>Hymenobacter</taxon>
    </lineage>
</organism>
<keyword evidence="3" id="KW-1185">Reference proteome</keyword>
<reference evidence="2 3" key="1">
    <citation type="submission" date="2016-08" db="EMBL/GenBank/DDBJ databases">
        <title>Hymenobacter coccineus sp. nov., Hymenobacter lapidarius sp. nov. and Hymenobacter glacialis sp. nov., isolated from Antarctic soil.</title>
        <authorList>
            <person name="Sedlacek I."/>
            <person name="Kralova S."/>
            <person name="Kyrova K."/>
            <person name="Maslanova I."/>
            <person name="Stankova E."/>
            <person name="Vrbovska V."/>
            <person name="Nemec M."/>
            <person name="Bartak M."/>
            <person name="Svec P."/>
            <person name="Busse H.-J."/>
            <person name="Pantucek R."/>
        </authorList>
    </citation>
    <scope>NUCLEOTIDE SEQUENCE [LARGE SCALE GENOMIC DNA]</scope>
    <source>
        <strain evidence="2 3">CCM 8643</strain>
    </source>
</reference>
<proteinExistence type="predicted"/>
<accession>A0A1G1SYA6</accession>
<evidence type="ECO:0000313" key="2">
    <source>
        <dbReference type="EMBL" id="OGX83622.1"/>
    </source>
</evidence>
<keyword evidence="1" id="KW-0812">Transmembrane</keyword>
<dbReference type="Proteomes" id="UP000176294">
    <property type="component" value="Unassembled WGS sequence"/>
</dbReference>
<evidence type="ECO:0000256" key="1">
    <source>
        <dbReference type="SAM" id="Phobius"/>
    </source>
</evidence>
<name>A0A1G1SYA6_9BACT</name>
<gene>
    <name evidence="2" type="ORF">BEN47_17390</name>
</gene>
<protein>
    <submittedName>
        <fullName evidence="2">Uncharacterized protein</fullName>
    </submittedName>
</protein>
<sequence>MRYALLVLLSISLLFLGLLWMLYHGSSHTIPVETDRFFVVAALGNMGLIWLVRAWIRRGKRAERQQEQELS</sequence>
<keyword evidence="1" id="KW-1133">Transmembrane helix</keyword>
<feature type="transmembrane region" description="Helical" evidence="1">
    <location>
        <begin position="37"/>
        <end position="56"/>
    </location>
</feature>
<dbReference type="AlphaFoldDB" id="A0A1G1SYA6"/>
<dbReference type="EMBL" id="MDZB01000129">
    <property type="protein sequence ID" value="OGX83622.1"/>
    <property type="molecule type" value="Genomic_DNA"/>
</dbReference>
<keyword evidence="1" id="KW-0472">Membrane</keyword>
<comment type="caution">
    <text evidence="2">The sequence shown here is derived from an EMBL/GenBank/DDBJ whole genome shotgun (WGS) entry which is preliminary data.</text>
</comment>
<evidence type="ECO:0000313" key="3">
    <source>
        <dbReference type="Proteomes" id="UP000176294"/>
    </source>
</evidence>